<accession>A0A6A6SEW2</accession>
<evidence type="ECO:0000313" key="2">
    <source>
        <dbReference type="Proteomes" id="UP000799753"/>
    </source>
</evidence>
<dbReference type="Gene3D" id="3.30.70.100">
    <property type="match status" value="1"/>
</dbReference>
<dbReference type="Proteomes" id="UP000799753">
    <property type="component" value="Unassembled WGS sequence"/>
</dbReference>
<dbReference type="InterPro" id="IPR011008">
    <property type="entry name" value="Dimeric_a/b-barrel"/>
</dbReference>
<evidence type="ECO:0000313" key="1">
    <source>
        <dbReference type="EMBL" id="KAF2646366.1"/>
    </source>
</evidence>
<dbReference type="SUPFAM" id="SSF54909">
    <property type="entry name" value="Dimeric alpha+beta barrel"/>
    <property type="match status" value="1"/>
</dbReference>
<organism evidence="1 2">
    <name type="scientific">Massarina eburnea CBS 473.64</name>
    <dbReference type="NCBI Taxonomy" id="1395130"/>
    <lineage>
        <taxon>Eukaryota</taxon>
        <taxon>Fungi</taxon>
        <taxon>Dikarya</taxon>
        <taxon>Ascomycota</taxon>
        <taxon>Pezizomycotina</taxon>
        <taxon>Dothideomycetes</taxon>
        <taxon>Pleosporomycetidae</taxon>
        <taxon>Pleosporales</taxon>
        <taxon>Massarineae</taxon>
        <taxon>Massarinaceae</taxon>
        <taxon>Massarina</taxon>
    </lineage>
</organism>
<keyword evidence="2" id="KW-1185">Reference proteome</keyword>
<protein>
    <recommendedName>
        <fullName evidence="3">EthD domain-containing protein</fullName>
    </recommendedName>
</protein>
<feature type="non-terminal residue" evidence="1">
    <location>
        <position position="110"/>
    </location>
</feature>
<proteinExistence type="predicted"/>
<dbReference type="AlphaFoldDB" id="A0A6A6SEW2"/>
<evidence type="ECO:0008006" key="3">
    <source>
        <dbReference type="Google" id="ProtNLM"/>
    </source>
</evidence>
<dbReference type="OrthoDB" id="4892971at2759"/>
<dbReference type="EMBL" id="MU006776">
    <property type="protein sequence ID" value="KAF2646366.1"/>
    <property type="molecule type" value="Genomic_DNA"/>
</dbReference>
<reference evidence="1" key="1">
    <citation type="journal article" date="2020" name="Stud. Mycol.">
        <title>101 Dothideomycetes genomes: a test case for predicting lifestyles and emergence of pathogens.</title>
        <authorList>
            <person name="Haridas S."/>
            <person name="Albert R."/>
            <person name="Binder M."/>
            <person name="Bloem J."/>
            <person name="Labutti K."/>
            <person name="Salamov A."/>
            <person name="Andreopoulos B."/>
            <person name="Baker S."/>
            <person name="Barry K."/>
            <person name="Bills G."/>
            <person name="Bluhm B."/>
            <person name="Cannon C."/>
            <person name="Castanera R."/>
            <person name="Culley D."/>
            <person name="Daum C."/>
            <person name="Ezra D."/>
            <person name="Gonzalez J."/>
            <person name="Henrissat B."/>
            <person name="Kuo A."/>
            <person name="Liang C."/>
            <person name="Lipzen A."/>
            <person name="Lutzoni F."/>
            <person name="Magnuson J."/>
            <person name="Mondo S."/>
            <person name="Nolan M."/>
            <person name="Ohm R."/>
            <person name="Pangilinan J."/>
            <person name="Park H.-J."/>
            <person name="Ramirez L."/>
            <person name="Alfaro M."/>
            <person name="Sun H."/>
            <person name="Tritt A."/>
            <person name="Yoshinaga Y."/>
            <person name="Zwiers L.-H."/>
            <person name="Turgeon B."/>
            <person name="Goodwin S."/>
            <person name="Spatafora J."/>
            <person name="Crous P."/>
            <person name="Grigoriev I."/>
        </authorList>
    </citation>
    <scope>NUCLEOTIDE SEQUENCE</scope>
    <source>
        <strain evidence="1">CBS 473.64</strain>
    </source>
</reference>
<sequence length="110" mass="12801">MATIPIEVGTTVTVSIIYKRTPDLKLDLDYYLSTHLPLAVKHWEQYGIIDITCSEISGDESEFSYSITLRWPDLDSWSRASTDSEVLQWERLWGMLCLCKWLGRRIEETI</sequence>
<name>A0A6A6SEW2_9PLEO</name>
<gene>
    <name evidence="1" type="ORF">P280DRAFT_464607</name>
</gene>